<comment type="caution">
    <text evidence="1">The sequence shown here is derived from an EMBL/GenBank/DDBJ whole genome shotgun (WGS) entry which is preliminary data.</text>
</comment>
<dbReference type="InterPro" id="IPR024269">
    <property type="entry name" value="DUF3791"/>
</dbReference>
<protein>
    <recommendedName>
        <fullName evidence="3">DUF3791 domain-containing protein</fullName>
    </recommendedName>
</protein>
<dbReference type="Pfam" id="PF12668">
    <property type="entry name" value="DUF3791"/>
    <property type="match status" value="1"/>
</dbReference>
<dbReference type="Proteomes" id="UP000007995">
    <property type="component" value="Unassembled WGS sequence"/>
</dbReference>
<gene>
    <name evidence="1" type="ORF">HMPREF1057_00858</name>
</gene>
<sequence>MTGTEAMNFLNRYGVLEYLAEHFEILHTQSRQWILADIDEFIEIRKNEEK</sequence>
<evidence type="ECO:0000313" key="1">
    <source>
        <dbReference type="EMBL" id="EKJ92023.1"/>
    </source>
</evidence>
<evidence type="ECO:0000313" key="2">
    <source>
        <dbReference type="Proteomes" id="UP000007995"/>
    </source>
</evidence>
<proteinExistence type="predicted"/>
<accession>K5DGD8</accession>
<reference evidence="1 2" key="1">
    <citation type="submission" date="2012-02" db="EMBL/GenBank/DDBJ databases">
        <title>The Genome Sequence of Bacteroides finegoldii CL09T03C10.</title>
        <authorList>
            <consortium name="The Broad Institute Genome Sequencing Platform"/>
            <person name="Earl A."/>
            <person name="Ward D."/>
            <person name="Feldgarden M."/>
            <person name="Gevers D."/>
            <person name="Zitomersky N.L."/>
            <person name="Coyne M.J."/>
            <person name="Comstock L.E."/>
            <person name="Young S.K."/>
            <person name="Zeng Q."/>
            <person name="Gargeya S."/>
            <person name="Fitzgerald M."/>
            <person name="Haas B."/>
            <person name="Abouelleil A."/>
            <person name="Alvarado L."/>
            <person name="Arachchi H.M."/>
            <person name="Berlin A."/>
            <person name="Chapman S.B."/>
            <person name="Gearin G."/>
            <person name="Goldberg J."/>
            <person name="Griggs A."/>
            <person name="Gujja S."/>
            <person name="Hansen M."/>
            <person name="Heiman D."/>
            <person name="Howarth C."/>
            <person name="Larimer J."/>
            <person name="Lui A."/>
            <person name="MacDonald P.J.P."/>
            <person name="McCowen C."/>
            <person name="Montmayeur A."/>
            <person name="Murphy C."/>
            <person name="Neiman D."/>
            <person name="Pearson M."/>
            <person name="Priest M."/>
            <person name="Roberts A."/>
            <person name="Saif S."/>
            <person name="Shea T."/>
            <person name="Sisk P."/>
            <person name="Stolte C."/>
            <person name="Sykes S."/>
            <person name="Wortman J."/>
            <person name="Nusbaum C."/>
            <person name="Birren B."/>
        </authorList>
    </citation>
    <scope>NUCLEOTIDE SEQUENCE [LARGE SCALE GENOMIC DNA]</scope>
    <source>
        <strain evidence="1 2">CL09T03C10</strain>
    </source>
</reference>
<dbReference type="EMBL" id="AGXW01000002">
    <property type="protein sequence ID" value="EKJ92023.1"/>
    <property type="molecule type" value="Genomic_DNA"/>
</dbReference>
<organism evidence="1 2">
    <name type="scientific">Bacteroides finegoldii CL09T03C10</name>
    <dbReference type="NCBI Taxonomy" id="997888"/>
    <lineage>
        <taxon>Bacteria</taxon>
        <taxon>Pseudomonadati</taxon>
        <taxon>Bacteroidota</taxon>
        <taxon>Bacteroidia</taxon>
        <taxon>Bacteroidales</taxon>
        <taxon>Bacteroidaceae</taxon>
        <taxon>Bacteroides</taxon>
    </lineage>
</organism>
<dbReference type="AlphaFoldDB" id="K5DGD8"/>
<evidence type="ECO:0008006" key="3">
    <source>
        <dbReference type="Google" id="ProtNLM"/>
    </source>
</evidence>
<dbReference type="HOGENOM" id="CLU_3114520_0_0_10"/>
<name>K5DGD8_9BACE</name>